<organism evidence="7 8">
    <name type="scientific">Lampropedia puyangensis</name>
    <dbReference type="NCBI Taxonomy" id="1330072"/>
    <lineage>
        <taxon>Bacteria</taxon>
        <taxon>Pseudomonadati</taxon>
        <taxon>Pseudomonadota</taxon>
        <taxon>Betaproteobacteria</taxon>
        <taxon>Burkholderiales</taxon>
        <taxon>Comamonadaceae</taxon>
        <taxon>Lampropedia</taxon>
    </lineage>
</organism>
<accession>A0A4S8F179</accession>
<feature type="coiled-coil region" evidence="5">
    <location>
        <begin position="76"/>
        <end position="103"/>
    </location>
</feature>
<dbReference type="OrthoDB" id="192288at2"/>
<evidence type="ECO:0000256" key="3">
    <source>
        <dbReference type="ARBA" id="ARBA00022989"/>
    </source>
</evidence>
<dbReference type="EMBL" id="STFG01000009">
    <property type="protein sequence ID" value="THU01030.1"/>
    <property type="molecule type" value="Genomic_DNA"/>
</dbReference>
<evidence type="ECO:0000313" key="7">
    <source>
        <dbReference type="EMBL" id="THU01030.1"/>
    </source>
</evidence>
<gene>
    <name evidence="7" type="ORF">E9531_09605</name>
</gene>
<protein>
    <recommendedName>
        <fullName evidence="9">CorA-like Mg2+ transporter protein</fullName>
    </recommendedName>
</protein>
<comment type="caution">
    <text evidence="7">The sequence shown here is derived from an EMBL/GenBank/DDBJ whole genome shotgun (WGS) entry which is preliminary data.</text>
</comment>
<sequence>MTRRERYKWPVSEAITRRLGAASFGAQRAIFEDGQLLLVLHAPPQASKARDHEIFLRLPDNEPQGQWLYKGQKGGQRVLEELLLRYEKELSRLSNALDIAENAAALFSIIGDCIPITRAAVNLQKTMEAGRNAVKEDQWLIDQRDKAVEIARNFELLLADARLDLDYKLAQAAEQQTRATEAVIRAQRKLNTIAALTFPVMALGAAWGMNLQSGLEAANPALFWLVIVIGILLGLVVRLWIKQDEK</sequence>
<dbReference type="Proteomes" id="UP000308917">
    <property type="component" value="Unassembled WGS sequence"/>
</dbReference>
<evidence type="ECO:0000256" key="6">
    <source>
        <dbReference type="SAM" id="Phobius"/>
    </source>
</evidence>
<comment type="subcellular location">
    <subcellularLocation>
        <location evidence="1">Membrane</location>
        <topology evidence="1">Multi-pass membrane protein</topology>
    </subcellularLocation>
</comment>
<evidence type="ECO:0000256" key="1">
    <source>
        <dbReference type="ARBA" id="ARBA00004141"/>
    </source>
</evidence>
<proteinExistence type="predicted"/>
<keyword evidence="2 6" id="KW-0812">Transmembrane</keyword>
<dbReference type="Gene3D" id="1.20.58.340">
    <property type="entry name" value="Magnesium transport protein CorA, transmembrane region"/>
    <property type="match status" value="1"/>
</dbReference>
<evidence type="ECO:0008006" key="9">
    <source>
        <dbReference type="Google" id="ProtNLM"/>
    </source>
</evidence>
<evidence type="ECO:0000256" key="5">
    <source>
        <dbReference type="SAM" id="Coils"/>
    </source>
</evidence>
<feature type="transmembrane region" description="Helical" evidence="6">
    <location>
        <begin position="190"/>
        <end position="209"/>
    </location>
</feature>
<keyword evidence="4 6" id="KW-0472">Membrane</keyword>
<reference evidence="7 8" key="1">
    <citation type="journal article" date="2015" name="Antonie Van Leeuwenhoek">
        <title>Lampropedia puyangensis sp. nov., isolated from symptomatic bark of Populus ? euramericana canker and emended description of Lampropedia hyalina (Ehrenberg 1832) Lee et al. 2004.</title>
        <authorList>
            <person name="Li Y."/>
            <person name="Wang T."/>
            <person name="Piao C.G."/>
            <person name="Wang L.F."/>
            <person name="Tian G.Z."/>
            <person name="Zhu T.H."/>
            <person name="Guo M.W."/>
        </authorList>
    </citation>
    <scope>NUCLEOTIDE SEQUENCE [LARGE SCALE GENOMIC DNA]</scope>
    <source>
        <strain evidence="7 8">2-bin</strain>
    </source>
</reference>
<name>A0A4S8F179_9BURK</name>
<keyword evidence="5" id="KW-0175">Coiled coil</keyword>
<dbReference type="GO" id="GO:0016020">
    <property type="term" value="C:membrane"/>
    <property type="evidence" value="ECO:0007669"/>
    <property type="project" value="UniProtKB-SubCell"/>
</dbReference>
<evidence type="ECO:0000256" key="4">
    <source>
        <dbReference type="ARBA" id="ARBA00023136"/>
    </source>
</evidence>
<evidence type="ECO:0000313" key="8">
    <source>
        <dbReference type="Proteomes" id="UP000308917"/>
    </source>
</evidence>
<keyword evidence="3 6" id="KW-1133">Transmembrane helix</keyword>
<dbReference type="SUPFAM" id="SSF144083">
    <property type="entry name" value="Magnesium transport protein CorA, transmembrane region"/>
    <property type="match status" value="1"/>
</dbReference>
<keyword evidence="8" id="KW-1185">Reference proteome</keyword>
<dbReference type="InterPro" id="IPR045863">
    <property type="entry name" value="CorA_TM1_TM2"/>
</dbReference>
<feature type="transmembrane region" description="Helical" evidence="6">
    <location>
        <begin position="221"/>
        <end position="241"/>
    </location>
</feature>
<evidence type="ECO:0000256" key="2">
    <source>
        <dbReference type="ARBA" id="ARBA00022692"/>
    </source>
</evidence>
<dbReference type="RefSeq" id="WP_136573545.1">
    <property type="nucleotide sequence ID" value="NZ_STFG01000009.1"/>
</dbReference>
<dbReference type="AlphaFoldDB" id="A0A4S8F179"/>